<gene>
    <name evidence="1" type="ORF">PILCRDRAFT_10313</name>
</gene>
<evidence type="ECO:0000313" key="1">
    <source>
        <dbReference type="EMBL" id="KIM79478.1"/>
    </source>
</evidence>
<reference evidence="2" key="2">
    <citation type="submission" date="2015-01" db="EMBL/GenBank/DDBJ databases">
        <title>Evolutionary Origins and Diversification of the Mycorrhizal Mutualists.</title>
        <authorList>
            <consortium name="DOE Joint Genome Institute"/>
            <consortium name="Mycorrhizal Genomics Consortium"/>
            <person name="Kohler A."/>
            <person name="Kuo A."/>
            <person name="Nagy L.G."/>
            <person name="Floudas D."/>
            <person name="Copeland A."/>
            <person name="Barry K.W."/>
            <person name="Cichocki N."/>
            <person name="Veneault-Fourrey C."/>
            <person name="LaButti K."/>
            <person name="Lindquist E.A."/>
            <person name="Lipzen A."/>
            <person name="Lundell T."/>
            <person name="Morin E."/>
            <person name="Murat C."/>
            <person name="Riley R."/>
            <person name="Ohm R."/>
            <person name="Sun H."/>
            <person name="Tunlid A."/>
            <person name="Henrissat B."/>
            <person name="Grigoriev I.V."/>
            <person name="Hibbett D.S."/>
            <person name="Martin F."/>
        </authorList>
    </citation>
    <scope>NUCLEOTIDE SEQUENCE [LARGE SCALE GENOMIC DNA]</scope>
    <source>
        <strain evidence="2">F 1598</strain>
    </source>
</reference>
<dbReference type="HOGENOM" id="CLU_1409290_0_0_1"/>
<evidence type="ECO:0000313" key="2">
    <source>
        <dbReference type="Proteomes" id="UP000054166"/>
    </source>
</evidence>
<protein>
    <submittedName>
        <fullName evidence="1">Uncharacterized protein</fullName>
    </submittedName>
</protein>
<proteinExistence type="predicted"/>
<dbReference type="InParanoid" id="A0A0C3AZR1"/>
<dbReference type="Proteomes" id="UP000054166">
    <property type="component" value="Unassembled WGS sequence"/>
</dbReference>
<organism evidence="1 2">
    <name type="scientific">Piloderma croceum (strain F 1598)</name>
    <dbReference type="NCBI Taxonomy" id="765440"/>
    <lineage>
        <taxon>Eukaryota</taxon>
        <taxon>Fungi</taxon>
        <taxon>Dikarya</taxon>
        <taxon>Basidiomycota</taxon>
        <taxon>Agaricomycotina</taxon>
        <taxon>Agaricomycetes</taxon>
        <taxon>Agaricomycetidae</taxon>
        <taxon>Atheliales</taxon>
        <taxon>Atheliaceae</taxon>
        <taxon>Piloderma</taxon>
    </lineage>
</organism>
<keyword evidence="2" id="KW-1185">Reference proteome</keyword>
<dbReference type="AlphaFoldDB" id="A0A0C3AZR1"/>
<sequence>MQLHTLILELHFKKAFGLPTAPLSQIRTAADGLVNMLHLVCSDLQSLTLHFNGRTAIQPSLCIDIFKNLYALGASTISSLALRVDPDPSYDLANNFAMELVRGDAWISCPPLRHLVLHKFGISIDAFRRMCCGELMKLEATIVNPDEEDIRDEFFKCLELPELVKLRKIRIQFETPASFIPRHGPLQGLHGTL</sequence>
<reference evidence="1 2" key="1">
    <citation type="submission" date="2014-04" db="EMBL/GenBank/DDBJ databases">
        <authorList>
            <consortium name="DOE Joint Genome Institute"/>
            <person name="Kuo A."/>
            <person name="Tarkka M."/>
            <person name="Buscot F."/>
            <person name="Kohler A."/>
            <person name="Nagy L.G."/>
            <person name="Floudas D."/>
            <person name="Copeland A."/>
            <person name="Barry K.W."/>
            <person name="Cichocki N."/>
            <person name="Veneault-Fourrey C."/>
            <person name="LaButti K."/>
            <person name="Lindquist E.A."/>
            <person name="Lipzen A."/>
            <person name="Lundell T."/>
            <person name="Morin E."/>
            <person name="Murat C."/>
            <person name="Sun H."/>
            <person name="Tunlid A."/>
            <person name="Henrissat B."/>
            <person name="Grigoriev I.V."/>
            <person name="Hibbett D.S."/>
            <person name="Martin F."/>
            <person name="Nordberg H.P."/>
            <person name="Cantor M.N."/>
            <person name="Hua S.X."/>
        </authorList>
    </citation>
    <scope>NUCLEOTIDE SEQUENCE [LARGE SCALE GENOMIC DNA]</scope>
    <source>
        <strain evidence="1 2">F 1598</strain>
    </source>
</reference>
<dbReference type="EMBL" id="KN833009">
    <property type="protein sequence ID" value="KIM79478.1"/>
    <property type="molecule type" value="Genomic_DNA"/>
</dbReference>
<name>A0A0C3AZR1_PILCF</name>
<accession>A0A0C3AZR1</accession>